<protein>
    <submittedName>
        <fullName evidence="2">FAD dependent oxidoreductase</fullName>
    </submittedName>
</protein>
<gene>
    <name evidence="2" type="ORF">ALPR1_17293</name>
</gene>
<dbReference type="Gene3D" id="3.50.50.60">
    <property type="entry name" value="FAD/NAD(P)-binding domain"/>
    <property type="match status" value="1"/>
</dbReference>
<dbReference type="AlphaFoldDB" id="A3I380"/>
<dbReference type="InterPro" id="IPR036188">
    <property type="entry name" value="FAD/NAD-bd_sf"/>
</dbReference>
<dbReference type="RefSeq" id="WP_008202382.1">
    <property type="nucleotide sequence ID" value="NZ_CM001023.1"/>
</dbReference>
<dbReference type="PANTHER" id="PTHR13847:SF281">
    <property type="entry name" value="FAD DEPENDENT OXIDOREDUCTASE DOMAIN-CONTAINING PROTEIN"/>
    <property type="match status" value="1"/>
</dbReference>
<dbReference type="eggNOG" id="COG0665">
    <property type="taxonomic scope" value="Bacteria"/>
</dbReference>
<feature type="domain" description="FAD dependent oxidoreductase" evidence="1">
    <location>
        <begin position="47"/>
        <end position="403"/>
    </location>
</feature>
<comment type="caution">
    <text evidence="2">The sequence shown here is derived from an EMBL/GenBank/DDBJ whole genome shotgun (WGS) entry which is preliminary data.</text>
</comment>
<dbReference type="SUPFAM" id="SSF51905">
    <property type="entry name" value="FAD/NAD(P)-binding domain"/>
    <property type="match status" value="1"/>
</dbReference>
<evidence type="ECO:0000313" key="2">
    <source>
        <dbReference type="EMBL" id="EAZ79106.1"/>
    </source>
</evidence>
<keyword evidence="3" id="KW-1185">Reference proteome</keyword>
<dbReference type="EMBL" id="CM001023">
    <property type="protein sequence ID" value="EAZ79106.1"/>
    <property type="molecule type" value="Genomic_DNA"/>
</dbReference>
<evidence type="ECO:0000313" key="3">
    <source>
        <dbReference type="Proteomes" id="UP000003919"/>
    </source>
</evidence>
<dbReference type="HOGENOM" id="CLU_727194_0_0_10"/>
<dbReference type="InterPro" id="IPR006076">
    <property type="entry name" value="FAD-dep_OxRdtase"/>
</dbReference>
<dbReference type="GO" id="GO:0005737">
    <property type="term" value="C:cytoplasm"/>
    <property type="evidence" value="ECO:0007669"/>
    <property type="project" value="TreeGrafter"/>
</dbReference>
<evidence type="ECO:0000259" key="1">
    <source>
        <dbReference type="Pfam" id="PF01266"/>
    </source>
</evidence>
<dbReference type="STRING" id="388413.ALPR1_17293"/>
<dbReference type="Proteomes" id="UP000003919">
    <property type="component" value="Chromosome"/>
</dbReference>
<dbReference type="Pfam" id="PF01266">
    <property type="entry name" value="DAO"/>
    <property type="match status" value="1"/>
</dbReference>
<dbReference type="Gene3D" id="3.30.9.10">
    <property type="entry name" value="D-Amino Acid Oxidase, subunit A, domain 2"/>
    <property type="match status" value="1"/>
</dbReference>
<dbReference type="EMBL" id="AAXU02000001">
    <property type="protein sequence ID" value="EAZ79106.1"/>
    <property type="molecule type" value="Genomic_DNA"/>
</dbReference>
<sequence>MHQSFSWHFGDISARFIQITKSIDYLFIESRIKMLSYWEEKNFLDHDLLIIGSGFVGLSTAIHFKKKHPKAKVLVLERGIFPSGASSKNAGFACFGSLTEILDDLEHMEQDEVLSLVSRRYKGLQKIRKKFGDKKLGYRESNGYELLDESLLSASAKMIEVNQLLADLFPKDVFTEVHKHSKLGFSDSIKMVIQNGFEGELDPGRYLNCLWKLAGELGVKVLTGANVESLDIDSGVTVVTSNFSKNPIQFRAKRVAVCTNAFTKKILENTALVPGRGLVLLSKPLEFEIPWRGGFHMDKGYIYFREIDGRLLLGGARNIDFASEESTDFSVNTSIQSHLKKMAEEVIFPDKEILWDKEWTGIMAFGEKKMPLIEHVSKKVAVGVRLGGMGVAVGWQVGKELAGLIAEK</sequence>
<reference evidence="2 3" key="1">
    <citation type="journal article" date="2011" name="J. Bacteriol.">
        <title>Complete genome sequence of Algoriphagus sp. PR1, bacterial prey of a colony-forming choanoflagellate.</title>
        <authorList>
            <person name="Alegado R.A."/>
            <person name="Ferriera S."/>
            <person name="Nusbaum C."/>
            <person name="Young S.K."/>
            <person name="Zeng Q."/>
            <person name="Imamovic A."/>
            <person name="Fairclough S.R."/>
            <person name="King N."/>
        </authorList>
    </citation>
    <scope>NUCLEOTIDE SEQUENCE [LARGE SCALE GENOMIC DNA]</scope>
    <source>
        <strain evidence="2 3">PR1</strain>
    </source>
</reference>
<organism evidence="2 3">
    <name type="scientific">Algoriphagus machipongonensis</name>
    <dbReference type="NCBI Taxonomy" id="388413"/>
    <lineage>
        <taxon>Bacteria</taxon>
        <taxon>Pseudomonadati</taxon>
        <taxon>Bacteroidota</taxon>
        <taxon>Cytophagia</taxon>
        <taxon>Cytophagales</taxon>
        <taxon>Cyclobacteriaceae</taxon>
        <taxon>Algoriphagus</taxon>
    </lineage>
</organism>
<dbReference type="PANTHER" id="PTHR13847">
    <property type="entry name" value="SARCOSINE DEHYDROGENASE-RELATED"/>
    <property type="match status" value="1"/>
</dbReference>
<proteinExistence type="predicted"/>
<accession>A3I380</accession>
<name>A3I380_9BACT</name>